<evidence type="ECO:0000256" key="4">
    <source>
        <dbReference type="ARBA" id="ARBA00022729"/>
    </source>
</evidence>
<accession>A0A2S3ZJU3</accession>
<evidence type="ECO:0000256" key="2">
    <source>
        <dbReference type="ARBA" id="ARBA00008814"/>
    </source>
</evidence>
<dbReference type="PANTHER" id="PTHR30532:SF28">
    <property type="entry name" value="PETROBACTIN-BINDING PROTEIN YCLQ"/>
    <property type="match status" value="1"/>
</dbReference>
<dbReference type="PROSITE" id="PS50983">
    <property type="entry name" value="FE_B12_PBP"/>
    <property type="match status" value="1"/>
</dbReference>
<comment type="similarity">
    <text evidence="2">Belongs to the bacterial solute-binding protein 8 family.</text>
</comment>
<dbReference type="CDD" id="cd01140">
    <property type="entry name" value="FatB"/>
    <property type="match status" value="1"/>
</dbReference>
<name>A0A2S3ZJU3_9MICO</name>
<evidence type="ECO:0000259" key="6">
    <source>
        <dbReference type="PROSITE" id="PS50983"/>
    </source>
</evidence>
<evidence type="ECO:0000313" key="8">
    <source>
        <dbReference type="Proteomes" id="UP000237340"/>
    </source>
</evidence>
<dbReference type="InterPro" id="IPR002491">
    <property type="entry name" value="ABC_transptr_periplasmic_BD"/>
</dbReference>
<keyword evidence="3" id="KW-0813">Transport</keyword>
<evidence type="ECO:0000256" key="5">
    <source>
        <dbReference type="SAM" id="SignalP"/>
    </source>
</evidence>
<keyword evidence="4 5" id="KW-0732">Signal</keyword>
<reference evidence="7 8" key="1">
    <citation type="submission" date="2018-01" db="EMBL/GenBank/DDBJ databases">
        <title>Cryobacterium sp. nov., from glaciers in China.</title>
        <authorList>
            <person name="Liu Q."/>
            <person name="Xin Y.-H."/>
        </authorList>
    </citation>
    <scope>NUCLEOTIDE SEQUENCE [LARGE SCALE GENOMIC DNA]</scope>
    <source>
        <strain evidence="7 8">TMN-42</strain>
    </source>
</reference>
<organism evidence="7 8">
    <name type="scientific">Cryobacterium zongtaii</name>
    <dbReference type="NCBI Taxonomy" id="1259217"/>
    <lineage>
        <taxon>Bacteria</taxon>
        <taxon>Bacillati</taxon>
        <taxon>Actinomycetota</taxon>
        <taxon>Actinomycetes</taxon>
        <taxon>Micrococcales</taxon>
        <taxon>Microbacteriaceae</taxon>
        <taxon>Cryobacterium</taxon>
    </lineage>
</organism>
<feature type="signal peptide" evidence="5">
    <location>
        <begin position="1"/>
        <end position="30"/>
    </location>
</feature>
<evidence type="ECO:0000256" key="3">
    <source>
        <dbReference type="ARBA" id="ARBA00022448"/>
    </source>
</evidence>
<proteinExistence type="inferred from homology"/>
<dbReference type="Pfam" id="PF01497">
    <property type="entry name" value="Peripla_BP_2"/>
    <property type="match status" value="1"/>
</dbReference>
<sequence>MSLTRPLATLSFALASALILGGCASTEADAGTAGTAATPAATTVSFSWDRNIAGEDEDPQYEPTTVEVPTNPKNIVVFDMASLDTIGALGGEISGAPLDSVPDYLQEHLTSDAFNAGTLFEADLIAIEAEQPDLIVIGGRSAALYEDLSAIAPTVDLSISGSFLETLERNTEFLGEVLGAQDEAAAALAALEAGIADAQAVTADAGTGLGLMVSGGKLNAMAPAGADATGRNARGGLIYDVFGVTPVVEEIEAATHGEPVSFEFLLEQNPDYLWVVDRDAATGTEDAQAAATVLDNPIVKQTTAAQRDQIVYLNPTAWYIVFGGITTTQLMIDDVLQIAE</sequence>
<dbReference type="RefSeq" id="WP_103459723.1">
    <property type="nucleotide sequence ID" value="NZ_PPXD01000006.1"/>
</dbReference>
<dbReference type="PROSITE" id="PS51257">
    <property type="entry name" value="PROKAR_LIPOPROTEIN"/>
    <property type="match status" value="1"/>
</dbReference>
<dbReference type="AlphaFoldDB" id="A0A2S3ZJU3"/>
<evidence type="ECO:0000313" key="7">
    <source>
        <dbReference type="EMBL" id="POH68284.1"/>
    </source>
</evidence>
<keyword evidence="8" id="KW-1185">Reference proteome</keyword>
<gene>
    <name evidence="7" type="ORF">C3B61_04735</name>
</gene>
<dbReference type="GO" id="GO:1901678">
    <property type="term" value="P:iron coordination entity transport"/>
    <property type="evidence" value="ECO:0007669"/>
    <property type="project" value="UniProtKB-ARBA"/>
</dbReference>
<dbReference type="InterPro" id="IPR051313">
    <property type="entry name" value="Bact_iron-sidero_bind"/>
</dbReference>
<dbReference type="EMBL" id="PPXD01000006">
    <property type="protein sequence ID" value="POH68284.1"/>
    <property type="molecule type" value="Genomic_DNA"/>
</dbReference>
<comment type="subcellular location">
    <subcellularLocation>
        <location evidence="1">Cell envelope</location>
    </subcellularLocation>
</comment>
<protein>
    <submittedName>
        <fullName evidence="7">Iron ABC transporter substrate-binding protein</fullName>
    </submittedName>
</protein>
<dbReference type="Gene3D" id="3.40.50.1980">
    <property type="entry name" value="Nitrogenase molybdenum iron protein domain"/>
    <property type="match status" value="2"/>
</dbReference>
<dbReference type="InterPro" id="IPR033870">
    <property type="entry name" value="FatB"/>
</dbReference>
<dbReference type="SUPFAM" id="SSF53807">
    <property type="entry name" value="Helical backbone' metal receptor"/>
    <property type="match status" value="1"/>
</dbReference>
<dbReference type="Proteomes" id="UP000237340">
    <property type="component" value="Unassembled WGS sequence"/>
</dbReference>
<evidence type="ECO:0000256" key="1">
    <source>
        <dbReference type="ARBA" id="ARBA00004196"/>
    </source>
</evidence>
<feature type="domain" description="Fe/B12 periplasmic-binding" evidence="6">
    <location>
        <begin position="74"/>
        <end position="340"/>
    </location>
</feature>
<comment type="caution">
    <text evidence="7">The sequence shown here is derived from an EMBL/GenBank/DDBJ whole genome shotgun (WGS) entry which is preliminary data.</text>
</comment>
<dbReference type="GO" id="GO:0030288">
    <property type="term" value="C:outer membrane-bounded periplasmic space"/>
    <property type="evidence" value="ECO:0007669"/>
    <property type="project" value="TreeGrafter"/>
</dbReference>
<feature type="chain" id="PRO_5015535847" evidence="5">
    <location>
        <begin position="31"/>
        <end position="340"/>
    </location>
</feature>
<dbReference type="PANTHER" id="PTHR30532">
    <property type="entry name" value="IRON III DICITRATE-BINDING PERIPLASMIC PROTEIN"/>
    <property type="match status" value="1"/>
</dbReference>